<reference evidence="7 8" key="1">
    <citation type="submission" date="2019-03" db="EMBL/GenBank/DDBJ databases">
        <title>Genomic Encyclopedia of Type Strains, Phase IV (KMG-IV): sequencing the most valuable type-strain genomes for metagenomic binning, comparative biology and taxonomic classification.</title>
        <authorList>
            <person name="Goeker M."/>
        </authorList>
    </citation>
    <scope>NUCLEOTIDE SEQUENCE [LARGE SCALE GENOMIC DNA]</scope>
    <source>
        <strain evidence="7 8">DSM 25964</strain>
    </source>
</reference>
<dbReference type="RefSeq" id="WP_133957837.1">
    <property type="nucleotide sequence ID" value="NZ_SORI01000011.1"/>
</dbReference>
<name>A0A4R8M612_9BACT</name>
<feature type="transmembrane region" description="Helical" evidence="6">
    <location>
        <begin position="261"/>
        <end position="281"/>
    </location>
</feature>
<dbReference type="EMBL" id="SORI01000011">
    <property type="protein sequence ID" value="TDY59682.1"/>
    <property type="molecule type" value="Genomic_DNA"/>
</dbReference>
<evidence type="ECO:0000256" key="5">
    <source>
        <dbReference type="ARBA" id="ARBA00023136"/>
    </source>
</evidence>
<keyword evidence="3 6" id="KW-0812">Transmembrane</keyword>
<keyword evidence="7" id="KW-0762">Sugar transport</keyword>
<evidence type="ECO:0000313" key="8">
    <source>
        <dbReference type="Proteomes" id="UP000295066"/>
    </source>
</evidence>
<feature type="transmembrane region" description="Helical" evidence="6">
    <location>
        <begin position="184"/>
        <end position="207"/>
    </location>
</feature>
<dbReference type="InterPro" id="IPR001851">
    <property type="entry name" value="ABC_transp_permease"/>
</dbReference>
<comment type="caution">
    <text evidence="7">The sequence shown here is derived from an EMBL/GenBank/DDBJ whole genome shotgun (WGS) entry which is preliminary data.</text>
</comment>
<evidence type="ECO:0000256" key="3">
    <source>
        <dbReference type="ARBA" id="ARBA00022692"/>
    </source>
</evidence>
<evidence type="ECO:0000256" key="2">
    <source>
        <dbReference type="ARBA" id="ARBA00022475"/>
    </source>
</evidence>
<keyword evidence="2" id="KW-1003">Cell membrane</keyword>
<keyword evidence="4 6" id="KW-1133">Transmembrane helix</keyword>
<feature type="transmembrane region" description="Helical" evidence="6">
    <location>
        <begin position="237"/>
        <end position="255"/>
    </location>
</feature>
<keyword evidence="8" id="KW-1185">Reference proteome</keyword>
<dbReference type="OrthoDB" id="5499919at2"/>
<dbReference type="Proteomes" id="UP000295066">
    <property type="component" value="Unassembled WGS sequence"/>
</dbReference>
<dbReference type="AlphaFoldDB" id="A0A4R8M612"/>
<evidence type="ECO:0000256" key="6">
    <source>
        <dbReference type="SAM" id="Phobius"/>
    </source>
</evidence>
<dbReference type="PANTHER" id="PTHR32196">
    <property type="entry name" value="ABC TRANSPORTER PERMEASE PROTEIN YPHD-RELATED-RELATED"/>
    <property type="match status" value="1"/>
</dbReference>
<comment type="subcellular location">
    <subcellularLocation>
        <location evidence="1">Cell membrane</location>
        <topology evidence="1">Multi-pass membrane protein</topology>
    </subcellularLocation>
</comment>
<evidence type="ECO:0000256" key="1">
    <source>
        <dbReference type="ARBA" id="ARBA00004651"/>
    </source>
</evidence>
<dbReference type="Pfam" id="PF02653">
    <property type="entry name" value="BPD_transp_2"/>
    <property type="match status" value="1"/>
</dbReference>
<feature type="transmembrane region" description="Helical" evidence="6">
    <location>
        <begin position="67"/>
        <end position="84"/>
    </location>
</feature>
<proteinExistence type="predicted"/>
<organism evidence="7 8">
    <name type="scientific">Aminivibrio pyruvatiphilus</name>
    <dbReference type="NCBI Taxonomy" id="1005740"/>
    <lineage>
        <taxon>Bacteria</taxon>
        <taxon>Thermotogati</taxon>
        <taxon>Synergistota</taxon>
        <taxon>Synergistia</taxon>
        <taxon>Synergistales</taxon>
        <taxon>Aminobacteriaceae</taxon>
        <taxon>Aminivibrio</taxon>
    </lineage>
</organism>
<feature type="transmembrane region" description="Helical" evidence="6">
    <location>
        <begin position="12"/>
        <end position="31"/>
    </location>
</feature>
<protein>
    <submittedName>
        <fullName evidence="7">Simple sugar transport system permease protein</fullName>
    </submittedName>
</protein>
<feature type="transmembrane region" description="Helical" evidence="6">
    <location>
        <begin position="293"/>
        <end position="315"/>
    </location>
</feature>
<gene>
    <name evidence="7" type="ORF">C8D99_11116</name>
</gene>
<keyword evidence="7" id="KW-0813">Transport</keyword>
<dbReference type="GO" id="GO:0022857">
    <property type="term" value="F:transmembrane transporter activity"/>
    <property type="evidence" value="ECO:0007669"/>
    <property type="project" value="InterPro"/>
</dbReference>
<sequence>MGNGLLNKVGIPRLIISLFLAFLVAAAFSFGLPMGQIFSAMLTRFGMNALLVLAMIPTIQAGAGPNFGLPFGIICGLVGATLAIELDLRGFTALFFAIGVSIPLGAAAGWLYGLLLNRVKGQEMTVGTYMGFSIVSVMCIFWLMAPYKSPEMIWPYGGDGLRVTVVLDGRMEQLLDRFLSFTFYGVRIPTGLLLVTALCCLLLWIFLRTRTGLAMSVVGSNPRFAEASGLSVNKYRMLASIISCAMGAAGIVIYSQSYGFIQLYQAPLYMALYSVSAILIGGASLQRATITQALIGTFLFNGLLVIALPVANVAMDSDISEIMRVIISNGIILYALTRKEVGGDAR</sequence>
<evidence type="ECO:0000256" key="4">
    <source>
        <dbReference type="ARBA" id="ARBA00022989"/>
    </source>
</evidence>
<evidence type="ECO:0000313" key="7">
    <source>
        <dbReference type="EMBL" id="TDY59682.1"/>
    </source>
</evidence>
<keyword evidence="5 6" id="KW-0472">Membrane</keyword>
<feature type="transmembrane region" description="Helical" evidence="6">
    <location>
        <begin position="126"/>
        <end position="145"/>
    </location>
</feature>
<dbReference type="PANTHER" id="PTHR32196:SF15">
    <property type="entry name" value="SUGAR ABC TRANSPORTER PERMEASE PROTEIN"/>
    <property type="match status" value="1"/>
</dbReference>
<dbReference type="GO" id="GO:0005886">
    <property type="term" value="C:plasma membrane"/>
    <property type="evidence" value="ECO:0007669"/>
    <property type="project" value="UniProtKB-SubCell"/>
</dbReference>
<feature type="transmembrane region" description="Helical" evidence="6">
    <location>
        <begin position="90"/>
        <end position="114"/>
    </location>
</feature>
<accession>A0A4R8M612</accession>